<dbReference type="EMBL" id="LKEA01000049">
    <property type="protein sequence ID" value="ROV92606.1"/>
    <property type="molecule type" value="Genomic_DNA"/>
</dbReference>
<keyword evidence="4" id="KW-1185">Reference proteome</keyword>
<feature type="compositionally biased region" description="Polar residues" evidence="2">
    <location>
        <begin position="78"/>
        <end position="107"/>
    </location>
</feature>
<evidence type="ECO:0000313" key="3">
    <source>
        <dbReference type="EMBL" id="ROV92606.1"/>
    </source>
</evidence>
<dbReference type="GO" id="GO:0016740">
    <property type="term" value="F:transferase activity"/>
    <property type="evidence" value="ECO:0007669"/>
    <property type="project" value="UniProtKB-KW"/>
</dbReference>
<dbReference type="InterPro" id="IPR017956">
    <property type="entry name" value="AT_hook_DNA-bd_motif"/>
</dbReference>
<dbReference type="GO" id="GO:0003677">
    <property type="term" value="F:DNA binding"/>
    <property type="evidence" value="ECO:0007669"/>
    <property type="project" value="InterPro"/>
</dbReference>
<feature type="compositionally biased region" description="Polar residues" evidence="2">
    <location>
        <begin position="314"/>
        <end position="335"/>
    </location>
</feature>
<sequence length="848" mass="91666">MPDRRVIYDSEDEDAGFSPLNSPARYDALEGDAVSATEQPQQSINDTRSTDPDFFRKVYDEQQSVAAEVIPDSARDGNGNTDSSGVQKSSGRNAKDNSSSLTDPTSKSAKKGSRLEKGDFASLTQVTTPRADAPAGLRRDVYDFPTSGDEGDGAETKSAKGKAKATKIFSKRKRGEVAAIPAESAGRSSPARSPSQDGGPMHTHPRGEDELPRPTKRMRKSGTQQSLAQIPEDVDLLVIPRTADMEESPAKTRESNEDLGSIVPDTLKEDQSTIEHPPASFFIAPPSRLTASQKQEYVRISGSSDHDDSLPTLPAQTQDQQIRSSEATIPYTTPSRYCVSTPRFSDPQEPGDRGSSGTTTSSRKRANISRTEALLHHSSPDELGSHSPNQALPKAKRRRGEDDDDELAQDDAWDSDEIGVQREQYVPRPSRGRTGIDPDEDLEGSVTADNSGNRSMRNKRLKTGQHGDVAQEDPWDSDKIGAHREAYKPRPSRRRSRAVVQEDAEENAPEQSMPDTCPFRPTSSEGMEGAGPILISSGQQAPQQEVESVEGIDPDYLAALPRELRQEVISDHLARNAQAASRTRGRGRPSSLATPREETEQALAAAEDDDAQSSTAPLAPAKRKRGRPKKSETGQPVPAAAADEDISFAYEVEDVHQAVDDSAAEEFLPAEPVQAPVPAKATSKRGRKKKVVEEPPSAIEEEPPQLDAEDVPPNEPVQAVSETAKAPSKRGRRKKIVEDPPADVEDGLEEEGGTAQDPSTKVDDSAEITLDEPGESVEEADASRLPLQDVSNTSSSKDKEVTPEAKAKSKETPRSASSTTGQGQGKVPLRVGLSKRTRIAPLLKIIRK</sequence>
<protein>
    <submittedName>
        <fullName evidence="3">Uncharacterized protein</fullName>
    </submittedName>
</protein>
<keyword evidence="1" id="KW-0808">Transferase</keyword>
<feature type="compositionally biased region" description="Acidic residues" evidence="2">
    <location>
        <begin position="740"/>
        <end position="752"/>
    </location>
</feature>
<dbReference type="SMART" id="SM00384">
    <property type="entry name" value="AT_hook"/>
    <property type="match status" value="2"/>
</dbReference>
<feature type="region of interest" description="Disordered" evidence="2">
    <location>
        <begin position="661"/>
        <end position="833"/>
    </location>
</feature>
<dbReference type="InterPro" id="IPR025527">
    <property type="entry name" value="HUWE1/Rev1_UBM"/>
</dbReference>
<feature type="compositionally biased region" description="Basic and acidic residues" evidence="2">
    <location>
        <begin position="48"/>
        <end position="60"/>
    </location>
</feature>
<feature type="compositionally biased region" description="Low complexity" evidence="2">
    <location>
        <begin position="181"/>
        <end position="195"/>
    </location>
</feature>
<dbReference type="OrthoDB" id="5404794at2759"/>
<feature type="compositionally biased region" description="Basic and acidic residues" evidence="2">
    <location>
        <begin position="476"/>
        <end position="488"/>
    </location>
</feature>
<name>A0A423VNL3_9PEZI</name>
<feature type="compositionally biased region" description="Basic and acidic residues" evidence="2">
    <location>
        <begin position="796"/>
        <end position="813"/>
    </location>
</feature>
<feature type="compositionally biased region" description="Acidic residues" evidence="2">
    <location>
        <begin position="402"/>
        <end position="417"/>
    </location>
</feature>
<proteinExistence type="predicted"/>
<organism evidence="3 4">
    <name type="scientific">Cytospora schulzeri</name>
    <dbReference type="NCBI Taxonomy" id="448051"/>
    <lineage>
        <taxon>Eukaryota</taxon>
        <taxon>Fungi</taxon>
        <taxon>Dikarya</taxon>
        <taxon>Ascomycota</taxon>
        <taxon>Pezizomycotina</taxon>
        <taxon>Sordariomycetes</taxon>
        <taxon>Sordariomycetidae</taxon>
        <taxon>Diaporthales</taxon>
        <taxon>Cytosporaceae</taxon>
        <taxon>Cytospora</taxon>
    </lineage>
</organism>
<feature type="compositionally biased region" description="Acidic residues" evidence="2">
    <location>
        <begin position="765"/>
        <end position="780"/>
    </location>
</feature>
<gene>
    <name evidence="3" type="ORF">VMCG_08962</name>
</gene>
<dbReference type="AlphaFoldDB" id="A0A423VNL3"/>
<dbReference type="Pfam" id="PF14377">
    <property type="entry name" value="UBM"/>
    <property type="match status" value="1"/>
</dbReference>
<feature type="compositionally biased region" description="Polar residues" evidence="2">
    <location>
        <begin position="36"/>
        <end position="47"/>
    </location>
</feature>
<comment type="caution">
    <text evidence="3">The sequence shown here is derived from an EMBL/GenBank/DDBJ whole genome shotgun (WGS) entry which is preliminary data.</text>
</comment>
<feature type="compositionally biased region" description="Basic residues" evidence="2">
    <location>
        <begin position="159"/>
        <end position="174"/>
    </location>
</feature>
<accession>A0A423VNL3</accession>
<feature type="region of interest" description="Disordered" evidence="2">
    <location>
        <begin position="1"/>
        <end position="552"/>
    </location>
</feature>
<feature type="compositionally biased region" description="Basic and acidic residues" evidence="2">
    <location>
        <begin position="373"/>
        <end position="384"/>
    </location>
</feature>
<dbReference type="STRING" id="356882.A0A423VNL3"/>
<dbReference type="Proteomes" id="UP000283895">
    <property type="component" value="Unassembled WGS sequence"/>
</dbReference>
<evidence type="ECO:0000256" key="1">
    <source>
        <dbReference type="ARBA" id="ARBA00022679"/>
    </source>
</evidence>
<feature type="compositionally biased region" description="Acidic residues" evidence="2">
    <location>
        <begin position="699"/>
        <end position="712"/>
    </location>
</feature>
<feature type="compositionally biased region" description="Polar residues" evidence="2">
    <location>
        <begin position="536"/>
        <end position="546"/>
    </location>
</feature>
<evidence type="ECO:0000256" key="2">
    <source>
        <dbReference type="SAM" id="MobiDB-lite"/>
    </source>
</evidence>
<reference evidence="3 4" key="1">
    <citation type="submission" date="2015-09" db="EMBL/GenBank/DDBJ databases">
        <title>Host preference determinants of Valsa canker pathogens revealed by comparative genomics.</title>
        <authorList>
            <person name="Yin Z."/>
            <person name="Huang L."/>
        </authorList>
    </citation>
    <scope>NUCLEOTIDE SEQUENCE [LARGE SCALE GENOMIC DNA]</scope>
    <source>
        <strain evidence="3 4">03-1</strain>
    </source>
</reference>
<feature type="region of interest" description="Disordered" evidence="2">
    <location>
        <begin position="571"/>
        <end position="645"/>
    </location>
</feature>
<evidence type="ECO:0000313" key="4">
    <source>
        <dbReference type="Proteomes" id="UP000283895"/>
    </source>
</evidence>